<name>A0A0B5ERD1_STRA4</name>
<proteinExistence type="predicted"/>
<dbReference type="KEGG" id="sals:SLNWT_4987"/>
<keyword evidence="2" id="KW-0732">Signal</keyword>
<feature type="chain" id="PRO_5039506379" description="Lipoprotein" evidence="2">
    <location>
        <begin position="31"/>
        <end position="220"/>
    </location>
</feature>
<sequence length="220" mass="22542">MPNPPNRRTTRWLRAAAPVAVLAWTLTACGGGDSGTEGAEGARKDVKGSGSAAAPTASEAAGGGTADSGDGGDSGRAEADGRKAGHTFEVKAEKVDVGTEAEAVELAAARGEGRVPATAHLRFTNRGATIAAAPRTGTIEVRAHGRPGTPVTRHTASAEGAAGCEDQDRIRNWKRGETHVLCATALVPRGAGDLEVRWVKDASDGFSYSWDFKNAAQARG</sequence>
<feature type="compositionally biased region" description="Basic and acidic residues" evidence="1">
    <location>
        <begin position="73"/>
        <end position="86"/>
    </location>
</feature>
<dbReference type="AlphaFoldDB" id="A0A0B5ERD1"/>
<feature type="signal peptide" evidence="2">
    <location>
        <begin position="1"/>
        <end position="30"/>
    </location>
</feature>
<dbReference type="EMBL" id="CP010519">
    <property type="protein sequence ID" value="AJE85363.1"/>
    <property type="molecule type" value="Genomic_DNA"/>
</dbReference>
<gene>
    <name evidence="3" type="ORF">SLNWT_4987</name>
</gene>
<feature type="region of interest" description="Disordered" evidence="1">
    <location>
        <begin position="31"/>
        <end position="86"/>
    </location>
</feature>
<protein>
    <recommendedName>
        <fullName evidence="5">Lipoprotein</fullName>
    </recommendedName>
</protein>
<keyword evidence="4" id="KW-1185">Reference proteome</keyword>
<evidence type="ECO:0000313" key="4">
    <source>
        <dbReference type="Proteomes" id="UP000031523"/>
    </source>
</evidence>
<dbReference type="Proteomes" id="UP000031523">
    <property type="component" value="Chromosome"/>
</dbReference>
<evidence type="ECO:0008006" key="5">
    <source>
        <dbReference type="Google" id="ProtNLM"/>
    </source>
</evidence>
<reference evidence="3 4" key="1">
    <citation type="submission" date="2015-01" db="EMBL/GenBank/DDBJ databases">
        <title>Enhanced salinomycin production by adjusting the supply of polyketide extender units in Streptomyce albus DSM 41398.</title>
        <authorList>
            <person name="Lu C."/>
        </authorList>
    </citation>
    <scope>NUCLEOTIDE SEQUENCE [LARGE SCALE GENOMIC DNA]</scope>
    <source>
        <strain evidence="4">ATCC 21838 / DSM 41398 / FERM P-419 / JCM 4703 / NBRC 107858</strain>
    </source>
</reference>
<feature type="compositionally biased region" description="Low complexity" evidence="1">
    <location>
        <begin position="48"/>
        <end position="60"/>
    </location>
</feature>
<evidence type="ECO:0000256" key="2">
    <source>
        <dbReference type="SAM" id="SignalP"/>
    </source>
</evidence>
<accession>A0A0B5ERD1</accession>
<evidence type="ECO:0000313" key="3">
    <source>
        <dbReference type="EMBL" id="AJE85363.1"/>
    </source>
</evidence>
<feature type="compositionally biased region" description="Gly residues" evidence="1">
    <location>
        <begin position="61"/>
        <end position="72"/>
    </location>
</feature>
<organism evidence="3 4">
    <name type="scientific">Streptomyces albus (strain ATCC 21838 / DSM 41398 / FERM P-419 / JCM 4703 / NBRC 107858)</name>
    <dbReference type="NCBI Taxonomy" id="1081613"/>
    <lineage>
        <taxon>Bacteria</taxon>
        <taxon>Bacillati</taxon>
        <taxon>Actinomycetota</taxon>
        <taxon>Actinomycetes</taxon>
        <taxon>Kitasatosporales</taxon>
        <taxon>Streptomycetaceae</taxon>
        <taxon>Streptomyces</taxon>
    </lineage>
</organism>
<evidence type="ECO:0000256" key="1">
    <source>
        <dbReference type="SAM" id="MobiDB-lite"/>
    </source>
</evidence>
<dbReference type="PROSITE" id="PS51257">
    <property type="entry name" value="PROKAR_LIPOPROTEIN"/>
    <property type="match status" value="1"/>
</dbReference>